<keyword evidence="3" id="KW-0812">Transmembrane</keyword>
<evidence type="ECO:0000256" key="4">
    <source>
        <dbReference type="ARBA" id="ARBA00022737"/>
    </source>
</evidence>
<dbReference type="OrthoDB" id="6160706at2759"/>
<evidence type="ECO:0000256" key="10">
    <source>
        <dbReference type="PROSITE-ProRule" id="PRU00076"/>
    </source>
</evidence>
<evidence type="ECO:0000259" key="13">
    <source>
        <dbReference type="PROSITE" id="PS50026"/>
    </source>
</evidence>
<feature type="signal peptide" evidence="12">
    <location>
        <begin position="1"/>
        <end position="22"/>
    </location>
</feature>
<comment type="caution">
    <text evidence="15">The sequence shown here is derived from an EMBL/GenBank/DDBJ whole genome shotgun (WGS) entry which is preliminary data.</text>
</comment>
<dbReference type="EMBL" id="UYJE01003633">
    <property type="protein sequence ID" value="VDI21043.1"/>
    <property type="molecule type" value="Genomic_DNA"/>
</dbReference>
<dbReference type="SUPFAM" id="SSF57196">
    <property type="entry name" value="EGF/Laminin"/>
    <property type="match status" value="1"/>
</dbReference>
<dbReference type="SMART" id="SM00034">
    <property type="entry name" value="CLECT"/>
    <property type="match status" value="1"/>
</dbReference>
<evidence type="ECO:0000256" key="8">
    <source>
        <dbReference type="ARBA" id="ARBA00023157"/>
    </source>
</evidence>
<evidence type="ECO:0000256" key="11">
    <source>
        <dbReference type="SAM" id="Coils"/>
    </source>
</evidence>
<feature type="disulfide bond" evidence="10">
    <location>
        <begin position="174"/>
        <end position="183"/>
    </location>
</feature>
<evidence type="ECO:0000256" key="12">
    <source>
        <dbReference type="SAM" id="SignalP"/>
    </source>
</evidence>
<organism evidence="15 16">
    <name type="scientific">Mytilus galloprovincialis</name>
    <name type="common">Mediterranean mussel</name>
    <dbReference type="NCBI Taxonomy" id="29158"/>
    <lineage>
        <taxon>Eukaryota</taxon>
        <taxon>Metazoa</taxon>
        <taxon>Spiralia</taxon>
        <taxon>Lophotrochozoa</taxon>
        <taxon>Mollusca</taxon>
        <taxon>Bivalvia</taxon>
        <taxon>Autobranchia</taxon>
        <taxon>Pteriomorphia</taxon>
        <taxon>Mytilida</taxon>
        <taxon>Mytiloidea</taxon>
        <taxon>Mytilidae</taxon>
        <taxon>Mytilinae</taxon>
        <taxon>Mytilus</taxon>
    </lineage>
</organism>
<dbReference type="InterPro" id="IPR018378">
    <property type="entry name" value="C-type_lectin_CS"/>
</dbReference>
<evidence type="ECO:0000256" key="9">
    <source>
        <dbReference type="ARBA" id="ARBA00023180"/>
    </source>
</evidence>
<proteinExistence type="predicted"/>
<dbReference type="PROSITE" id="PS00022">
    <property type="entry name" value="EGF_1"/>
    <property type="match status" value="1"/>
</dbReference>
<dbReference type="FunFam" id="2.10.25.10:FF:000247">
    <property type="entry name" value="Delta/notch like EGF repeat containing"/>
    <property type="match status" value="1"/>
</dbReference>
<dbReference type="CDD" id="cd00054">
    <property type="entry name" value="EGF_CA"/>
    <property type="match status" value="1"/>
</dbReference>
<dbReference type="InterPro" id="IPR001881">
    <property type="entry name" value="EGF-like_Ca-bd_dom"/>
</dbReference>
<dbReference type="InterPro" id="IPR050111">
    <property type="entry name" value="C-type_lectin/snaclec_domain"/>
</dbReference>
<evidence type="ECO:0000256" key="3">
    <source>
        <dbReference type="ARBA" id="ARBA00022692"/>
    </source>
</evidence>
<feature type="chain" id="PRO_5032605405" evidence="12">
    <location>
        <begin position="23"/>
        <end position="320"/>
    </location>
</feature>
<dbReference type="SUPFAM" id="SSF56436">
    <property type="entry name" value="C-type lectin-like"/>
    <property type="match status" value="1"/>
</dbReference>
<dbReference type="GO" id="GO:0120025">
    <property type="term" value="C:plasma membrane bounded cell projection"/>
    <property type="evidence" value="ECO:0007669"/>
    <property type="project" value="UniProtKB-ARBA"/>
</dbReference>
<dbReference type="PROSITE" id="PS50026">
    <property type="entry name" value="EGF_3"/>
    <property type="match status" value="1"/>
</dbReference>
<dbReference type="GO" id="GO:0071944">
    <property type="term" value="C:cell periphery"/>
    <property type="evidence" value="ECO:0007669"/>
    <property type="project" value="UniProtKB-ARBA"/>
</dbReference>
<name>A0A8B6DJ53_MYTGA</name>
<feature type="coiled-coil region" evidence="11">
    <location>
        <begin position="105"/>
        <end position="135"/>
    </location>
</feature>
<dbReference type="PROSITE" id="PS00615">
    <property type="entry name" value="C_TYPE_LECTIN_1"/>
    <property type="match status" value="1"/>
</dbReference>
<dbReference type="PROSITE" id="PS50041">
    <property type="entry name" value="C_TYPE_LECTIN_2"/>
    <property type="match status" value="1"/>
</dbReference>
<dbReference type="AlphaFoldDB" id="A0A8B6DJ53"/>
<protein>
    <submittedName>
        <fullName evidence="15">CD207 antigen</fullName>
    </submittedName>
</protein>
<evidence type="ECO:0000256" key="6">
    <source>
        <dbReference type="ARBA" id="ARBA00022989"/>
    </source>
</evidence>
<keyword evidence="16" id="KW-1185">Reference proteome</keyword>
<dbReference type="InterPro" id="IPR016186">
    <property type="entry name" value="C-type_lectin-like/link_sf"/>
</dbReference>
<sequence length="320" mass="37131">MEFKVVVILSFLLCTFNDNVFGPSTQCSVEANKKEPEITFIQSDINVLKDNMHELLKRVLSNENEISLIKRENLYLTNELENKRRQFSCEINVFHENTNEHQRALNNINTEINHLNQSIDELRNSVDKLEELQRRRSHDNIRECIDKSVTPCSSSPCLNGGICTLTGSSYNCTCLPGYIGYLCQVQTSCNDGWKRYANDCYYFSTTSATWYDAKRECLEQNSRLADATSISEIKFLQTIAEKYGKNFWLDGTDESEEGVWVWATSGQKFTVTDWHRRTSSEPNNEKNNEHCLNIHKDLDYQWNDAGCSNRFRYICKKPLM</sequence>
<evidence type="ECO:0000313" key="15">
    <source>
        <dbReference type="EMBL" id="VDI21043.1"/>
    </source>
</evidence>
<dbReference type="GO" id="GO:0005509">
    <property type="term" value="F:calcium ion binding"/>
    <property type="evidence" value="ECO:0007669"/>
    <property type="project" value="InterPro"/>
</dbReference>
<dbReference type="CDD" id="cd00037">
    <property type="entry name" value="CLECT"/>
    <property type="match status" value="1"/>
</dbReference>
<accession>A0A8B6DJ53</accession>
<dbReference type="SMART" id="SM00179">
    <property type="entry name" value="EGF_CA"/>
    <property type="match status" value="1"/>
</dbReference>
<dbReference type="Gene3D" id="3.10.100.10">
    <property type="entry name" value="Mannose-Binding Protein A, subunit A"/>
    <property type="match status" value="1"/>
</dbReference>
<dbReference type="PROSITE" id="PS01186">
    <property type="entry name" value="EGF_2"/>
    <property type="match status" value="1"/>
</dbReference>
<dbReference type="Gene3D" id="2.10.25.10">
    <property type="entry name" value="Laminin"/>
    <property type="match status" value="1"/>
</dbReference>
<dbReference type="InterPro" id="IPR000742">
    <property type="entry name" value="EGF"/>
</dbReference>
<dbReference type="InterPro" id="IPR001304">
    <property type="entry name" value="C-type_lectin-like"/>
</dbReference>
<evidence type="ECO:0000256" key="2">
    <source>
        <dbReference type="ARBA" id="ARBA00022536"/>
    </source>
</evidence>
<keyword evidence="12" id="KW-0732">Signal</keyword>
<feature type="domain" description="EGF-like" evidence="13">
    <location>
        <begin position="148"/>
        <end position="184"/>
    </location>
</feature>
<dbReference type="Proteomes" id="UP000596742">
    <property type="component" value="Unassembled WGS sequence"/>
</dbReference>
<dbReference type="Pfam" id="PF00059">
    <property type="entry name" value="Lectin_C"/>
    <property type="match status" value="1"/>
</dbReference>
<keyword evidence="6" id="KW-1133">Transmembrane helix</keyword>
<reference evidence="15" key="1">
    <citation type="submission" date="2018-11" db="EMBL/GenBank/DDBJ databases">
        <authorList>
            <person name="Alioto T."/>
            <person name="Alioto T."/>
        </authorList>
    </citation>
    <scope>NUCLEOTIDE SEQUENCE</scope>
</reference>
<evidence type="ECO:0000256" key="7">
    <source>
        <dbReference type="ARBA" id="ARBA00023136"/>
    </source>
</evidence>
<evidence type="ECO:0000313" key="16">
    <source>
        <dbReference type="Proteomes" id="UP000596742"/>
    </source>
</evidence>
<dbReference type="GO" id="GO:0007399">
    <property type="term" value="P:nervous system development"/>
    <property type="evidence" value="ECO:0007669"/>
    <property type="project" value="UniProtKB-ARBA"/>
</dbReference>
<dbReference type="SMART" id="SM00181">
    <property type="entry name" value="EGF"/>
    <property type="match status" value="1"/>
</dbReference>
<keyword evidence="9" id="KW-0325">Glycoprotein</keyword>
<keyword evidence="5" id="KW-0106">Calcium</keyword>
<evidence type="ECO:0000256" key="1">
    <source>
        <dbReference type="ARBA" id="ARBA00004167"/>
    </source>
</evidence>
<keyword evidence="11" id="KW-0175">Coiled coil</keyword>
<dbReference type="PANTHER" id="PTHR22803">
    <property type="entry name" value="MANNOSE, PHOSPHOLIPASE, LECTIN RECEPTOR RELATED"/>
    <property type="match status" value="1"/>
</dbReference>
<keyword evidence="4" id="KW-0677">Repeat</keyword>
<keyword evidence="7" id="KW-0472">Membrane</keyword>
<dbReference type="GO" id="GO:0016020">
    <property type="term" value="C:membrane"/>
    <property type="evidence" value="ECO:0007669"/>
    <property type="project" value="UniProtKB-SubCell"/>
</dbReference>
<evidence type="ECO:0000256" key="5">
    <source>
        <dbReference type="ARBA" id="ARBA00022837"/>
    </source>
</evidence>
<evidence type="ECO:0000259" key="14">
    <source>
        <dbReference type="PROSITE" id="PS50041"/>
    </source>
</evidence>
<dbReference type="InterPro" id="IPR016187">
    <property type="entry name" value="CTDL_fold"/>
</dbReference>
<dbReference type="Pfam" id="PF00008">
    <property type="entry name" value="EGF"/>
    <property type="match status" value="1"/>
</dbReference>
<comment type="subcellular location">
    <subcellularLocation>
        <location evidence="1">Membrane</location>
        <topology evidence="1">Single-pass membrane protein</topology>
    </subcellularLocation>
</comment>
<feature type="domain" description="C-type lectin" evidence="14">
    <location>
        <begin position="196"/>
        <end position="316"/>
    </location>
</feature>
<gene>
    <name evidence="15" type="ORF">MGAL_10B058054</name>
</gene>
<comment type="caution">
    <text evidence="10">Lacks conserved residue(s) required for the propagation of feature annotation.</text>
</comment>
<keyword evidence="2 10" id="KW-0245">EGF-like domain</keyword>
<keyword evidence="8 10" id="KW-1015">Disulfide bond</keyword>